<comment type="similarity">
    <text evidence="1">Belongs to the UPF0065 (bug) family.</text>
</comment>
<dbReference type="RefSeq" id="WP_184383972.1">
    <property type="nucleotide sequence ID" value="NZ_JACIDJ010000003.1"/>
</dbReference>
<protein>
    <submittedName>
        <fullName evidence="2">Tripartite-type tricarboxylate transporter receptor subunit TctC</fullName>
    </submittedName>
</protein>
<keyword evidence="3" id="KW-1185">Reference proteome</keyword>
<name>A0A840AEA1_9PROT</name>
<gene>
    <name evidence="2" type="ORF">GGQ83_002256</name>
</gene>
<dbReference type="Gene3D" id="3.40.190.10">
    <property type="entry name" value="Periplasmic binding protein-like II"/>
    <property type="match status" value="1"/>
</dbReference>
<accession>A0A840AEA1</accession>
<evidence type="ECO:0000256" key="1">
    <source>
        <dbReference type="ARBA" id="ARBA00006987"/>
    </source>
</evidence>
<dbReference type="AlphaFoldDB" id="A0A840AEA1"/>
<sequence length="311" mass="32041">MSSPRAQTATPGSVRLVTPFSEGGAADIAARRFARHAVRHRGAGALPLRVENMPGASGALGTAAVARAAPDGETLLLARVASSAILPATDPRTAYGVDDFTWLGLLDANPFVIAVPVGAPFADLPALLARLHDAVQPPLRFATSGPATILDLGIRKMFVLAGLPIDAAEAVATSGGGEALAAMLAGEADFLGSNLGDMMEAIRARRVRPLAIGGNARLPLLPQVPSTAEAGLPDMAHLSGWSAIAAPAGLPDALARQWEGVIQRIGADPRWVRETEAEGSRPIITDGAGARAHVLAQITLYRDIARRLGLG</sequence>
<reference evidence="2 3" key="1">
    <citation type="submission" date="2020-08" db="EMBL/GenBank/DDBJ databases">
        <title>Genomic Encyclopedia of Type Strains, Phase IV (KMG-IV): sequencing the most valuable type-strain genomes for metagenomic binning, comparative biology and taxonomic classification.</title>
        <authorList>
            <person name="Goeker M."/>
        </authorList>
    </citation>
    <scope>NUCLEOTIDE SEQUENCE [LARGE SCALE GENOMIC DNA]</scope>
    <source>
        <strain evidence="2 3">DSM 19979</strain>
    </source>
</reference>
<keyword evidence="2" id="KW-0675">Receptor</keyword>
<dbReference type="InterPro" id="IPR042100">
    <property type="entry name" value="Bug_dom1"/>
</dbReference>
<dbReference type="Pfam" id="PF03401">
    <property type="entry name" value="TctC"/>
    <property type="match status" value="1"/>
</dbReference>
<dbReference type="PIRSF" id="PIRSF017082">
    <property type="entry name" value="YflP"/>
    <property type="match status" value="1"/>
</dbReference>
<dbReference type="Proteomes" id="UP000553193">
    <property type="component" value="Unassembled WGS sequence"/>
</dbReference>
<organism evidence="2 3">
    <name type="scientific">Roseococcus suduntuyensis</name>
    <dbReference type="NCBI Taxonomy" id="455361"/>
    <lineage>
        <taxon>Bacteria</taxon>
        <taxon>Pseudomonadati</taxon>
        <taxon>Pseudomonadota</taxon>
        <taxon>Alphaproteobacteria</taxon>
        <taxon>Acetobacterales</taxon>
        <taxon>Roseomonadaceae</taxon>
        <taxon>Roseococcus</taxon>
    </lineage>
</organism>
<comment type="caution">
    <text evidence="2">The sequence shown here is derived from an EMBL/GenBank/DDBJ whole genome shotgun (WGS) entry which is preliminary data.</text>
</comment>
<dbReference type="PANTHER" id="PTHR42928">
    <property type="entry name" value="TRICARBOXYLATE-BINDING PROTEIN"/>
    <property type="match status" value="1"/>
</dbReference>
<dbReference type="EMBL" id="JACIDJ010000003">
    <property type="protein sequence ID" value="MBB3898813.1"/>
    <property type="molecule type" value="Genomic_DNA"/>
</dbReference>
<evidence type="ECO:0000313" key="3">
    <source>
        <dbReference type="Proteomes" id="UP000553193"/>
    </source>
</evidence>
<evidence type="ECO:0000313" key="2">
    <source>
        <dbReference type="EMBL" id="MBB3898813.1"/>
    </source>
</evidence>
<dbReference type="CDD" id="cd07012">
    <property type="entry name" value="PBP2_Bug_TTT"/>
    <property type="match status" value="1"/>
</dbReference>
<proteinExistence type="inferred from homology"/>
<dbReference type="Gene3D" id="3.40.190.150">
    <property type="entry name" value="Bordetella uptake gene, domain 1"/>
    <property type="match status" value="1"/>
</dbReference>
<dbReference type="PANTHER" id="PTHR42928:SF5">
    <property type="entry name" value="BLR1237 PROTEIN"/>
    <property type="match status" value="1"/>
</dbReference>
<dbReference type="InterPro" id="IPR005064">
    <property type="entry name" value="BUG"/>
</dbReference>